<comment type="caution">
    <text evidence="12">The sequence shown here is derived from an EMBL/GenBank/DDBJ whole genome shotgun (WGS) entry which is preliminary data.</text>
</comment>
<evidence type="ECO:0000256" key="2">
    <source>
        <dbReference type="ARBA" id="ARBA00007255"/>
    </source>
</evidence>
<reference evidence="12" key="1">
    <citation type="submission" date="2020-03" db="EMBL/GenBank/DDBJ databases">
        <authorList>
            <person name="He L."/>
        </authorList>
    </citation>
    <scope>NUCLEOTIDE SEQUENCE</scope>
    <source>
        <strain evidence="12">CkLH20</strain>
    </source>
</reference>
<keyword evidence="4 10" id="KW-0479">Metal-binding</keyword>
<evidence type="ECO:0000256" key="9">
    <source>
        <dbReference type="ARBA" id="ARBA00023239"/>
    </source>
</evidence>
<proteinExistence type="inferred from homology"/>
<evidence type="ECO:0000256" key="11">
    <source>
        <dbReference type="SAM" id="MobiDB-lite"/>
    </source>
</evidence>
<evidence type="ECO:0000256" key="5">
    <source>
        <dbReference type="ARBA" id="ARBA00022792"/>
    </source>
</evidence>
<dbReference type="EMBL" id="JAATWM020000032">
    <property type="protein sequence ID" value="KAF9873389.1"/>
    <property type="molecule type" value="Genomic_DNA"/>
</dbReference>
<keyword evidence="7 10" id="KW-0496">Mitochondrion</keyword>
<feature type="region of interest" description="Disordered" evidence="11">
    <location>
        <begin position="1"/>
        <end position="93"/>
    </location>
</feature>
<organism evidence="12 13">
    <name type="scientific">Colletotrichum karsti</name>
    <dbReference type="NCBI Taxonomy" id="1095194"/>
    <lineage>
        <taxon>Eukaryota</taxon>
        <taxon>Fungi</taxon>
        <taxon>Dikarya</taxon>
        <taxon>Ascomycota</taxon>
        <taxon>Pezizomycotina</taxon>
        <taxon>Sordariomycetes</taxon>
        <taxon>Hypocreomycetidae</taxon>
        <taxon>Glomerellales</taxon>
        <taxon>Glomerellaceae</taxon>
        <taxon>Colletotrichum</taxon>
        <taxon>Colletotrichum boninense species complex</taxon>
    </lineage>
</organism>
<protein>
    <recommendedName>
        <fullName evidence="10">Holocytochrome c-type synthase</fullName>
        <ecNumber evidence="10">4.4.1.17</ecNumber>
    </recommendedName>
</protein>
<evidence type="ECO:0000256" key="1">
    <source>
        <dbReference type="ARBA" id="ARBA00004273"/>
    </source>
</evidence>
<evidence type="ECO:0000313" key="13">
    <source>
        <dbReference type="Proteomes" id="UP000781932"/>
    </source>
</evidence>
<comment type="function">
    <text evidence="10">Lyase that catalyzes the covalent linking of the heme group to the cytochrome C apoprotein to produce the mature functional cytochrome.</text>
</comment>
<dbReference type="PANTHER" id="PTHR12743:SF3">
    <property type="entry name" value="HOLOCYTOCHROME-C SYNTHASE"/>
    <property type="match status" value="1"/>
</dbReference>
<feature type="compositionally biased region" description="Low complexity" evidence="11">
    <location>
        <begin position="1"/>
        <end position="21"/>
    </location>
</feature>
<name>A0A9P6LEP6_9PEZI</name>
<comment type="subcellular location">
    <subcellularLocation>
        <location evidence="1 10">Mitochondrion inner membrane</location>
    </subcellularLocation>
</comment>
<dbReference type="PROSITE" id="PS00822">
    <property type="entry name" value="CYTO_HEME_LYASE_2"/>
    <property type="match status" value="1"/>
</dbReference>
<dbReference type="OrthoDB" id="1158011at2759"/>
<dbReference type="Proteomes" id="UP000781932">
    <property type="component" value="Unassembled WGS sequence"/>
</dbReference>
<comment type="catalytic activity">
    <reaction evidence="10">
        <text>holo-[cytochrome c] = apo-[cytochrome c] + heme b</text>
        <dbReference type="Rhea" id="RHEA:22648"/>
        <dbReference type="Rhea" id="RHEA-COMP:10725"/>
        <dbReference type="Rhea" id="RHEA-COMP:10726"/>
        <dbReference type="ChEBI" id="CHEBI:29950"/>
        <dbReference type="ChEBI" id="CHEBI:60344"/>
        <dbReference type="ChEBI" id="CHEBI:83739"/>
        <dbReference type="EC" id="4.4.1.17"/>
    </reaction>
</comment>
<feature type="region of interest" description="Disordered" evidence="11">
    <location>
        <begin position="117"/>
        <end position="142"/>
    </location>
</feature>
<evidence type="ECO:0000256" key="10">
    <source>
        <dbReference type="RuleBase" id="RU363130"/>
    </source>
</evidence>
<comment type="similarity">
    <text evidence="2 10">Belongs to the cytochrome c-type heme lyase family.</text>
</comment>
<accession>A0A9P6LEP6</accession>
<dbReference type="GO" id="GO:0004408">
    <property type="term" value="F:holocytochrome-c synthase activity"/>
    <property type="evidence" value="ECO:0007669"/>
    <property type="project" value="UniProtKB-EC"/>
</dbReference>
<evidence type="ECO:0000256" key="6">
    <source>
        <dbReference type="ARBA" id="ARBA00023004"/>
    </source>
</evidence>
<keyword evidence="8 10" id="KW-0472">Membrane</keyword>
<dbReference type="PANTHER" id="PTHR12743">
    <property type="entry name" value="CYTOCHROME C1 HEME LYASE"/>
    <property type="match status" value="1"/>
</dbReference>
<dbReference type="InterPro" id="IPR000511">
    <property type="entry name" value="Holocyt_c/c1_synthase"/>
</dbReference>
<keyword evidence="9 10" id="KW-0456">Lyase</keyword>
<reference evidence="12" key="2">
    <citation type="submission" date="2020-11" db="EMBL/GenBank/DDBJ databases">
        <title>Whole genome sequencing of Colletotrichum sp.</title>
        <authorList>
            <person name="Li H."/>
        </authorList>
    </citation>
    <scope>NUCLEOTIDE SEQUENCE</scope>
    <source>
        <strain evidence="12">CkLH20</strain>
    </source>
</reference>
<keyword evidence="3 10" id="KW-0349">Heme</keyword>
<dbReference type="Pfam" id="PF01265">
    <property type="entry name" value="Cyto_heme_lyase"/>
    <property type="match status" value="1"/>
</dbReference>
<keyword evidence="6 10" id="KW-0408">Iron</keyword>
<keyword evidence="13" id="KW-1185">Reference proteome</keyword>
<sequence length="342" mass="38224">MGWFWADGPATAPASAAHPHAGSPPPSCPMHNKTMDALNATPKPSACPVPHDQRNAAPPPPSACPVPHDQRHTAVPPPSSCPVPHDQPKPESKSILSQLNPLNYMFKDLSQDRAKNQTMALPTDREPSTIPRSTGDGNWEYPSPQQMYNALLRKGYTDTDVTAVESMVSVHNVLNEGAWAEIVGWEERFNKGLYKGWQACSRGEKNSEEMVEKMKDGTEEIPTLIRFQGRPKDLTPKARMMQVLGAIYPAKFETEPPFDRHDWFVSRKVGGTTREIRYVIDYYSAPNDEDDEPVFHLDVRPAVDSPLVAAERLIRWGGDVWWRASGAEVREQEALKAQQQKQ</sequence>
<dbReference type="EC" id="4.4.1.17" evidence="10"/>
<dbReference type="GO" id="GO:0046872">
    <property type="term" value="F:metal ion binding"/>
    <property type="evidence" value="ECO:0007669"/>
    <property type="project" value="UniProtKB-KW"/>
</dbReference>
<gene>
    <name evidence="12" type="ORF">CkaCkLH20_09202</name>
</gene>
<dbReference type="GO" id="GO:0005743">
    <property type="term" value="C:mitochondrial inner membrane"/>
    <property type="evidence" value="ECO:0007669"/>
    <property type="project" value="UniProtKB-SubCell"/>
</dbReference>
<evidence type="ECO:0000256" key="8">
    <source>
        <dbReference type="ARBA" id="ARBA00023136"/>
    </source>
</evidence>
<evidence type="ECO:0000313" key="12">
    <source>
        <dbReference type="EMBL" id="KAF9873389.1"/>
    </source>
</evidence>
<evidence type="ECO:0000256" key="3">
    <source>
        <dbReference type="ARBA" id="ARBA00022617"/>
    </source>
</evidence>
<dbReference type="RefSeq" id="XP_038742850.1">
    <property type="nucleotide sequence ID" value="XM_038891917.1"/>
</dbReference>
<evidence type="ECO:0000256" key="7">
    <source>
        <dbReference type="ARBA" id="ARBA00023128"/>
    </source>
</evidence>
<evidence type="ECO:0000256" key="4">
    <source>
        <dbReference type="ARBA" id="ARBA00022723"/>
    </source>
</evidence>
<keyword evidence="5 10" id="KW-0999">Mitochondrion inner membrane</keyword>
<dbReference type="GeneID" id="62164991"/>
<dbReference type="AlphaFoldDB" id="A0A9P6LEP6"/>